<dbReference type="EMBL" id="SMKS01000017">
    <property type="protein sequence ID" value="TDD06331.1"/>
    <property type="molecule type" value="Genomic_DNA"/>
</dbReference>
<feature type="transmembrane region" description="Helical" evidence="7">
    <location>
        <begin position="249"/>
        <end position="270"/>
    </location>
</feature>
<keyword evidence="5 7" id="KW-1133">Transmembrane helix</keyword>
<comment type="caution">
    <text evidence="9">The sequence shown here is derived from an EMBL/GenBank/DDBJ whole genome shotgun (WGS) entry which is preliminary data.</text>
</comment>
<feature type="transmembrane region" description="Helical" evidence="7">
    <location>
        <begin position="95"/>
        <end position="113"/>
    </location>
</feature>
<dbReference type="PROSITE" id="PS00217">
    <property type="entry name" value="SUGAR_TRANSPORT_2"/>
    <property type="match status" value="1"/>
</dbReference>
<comment type="subcellular location">
    <subcellularLocation>
        <location evidence="1">Cell membrane</location>
        <topology evidence="1">Multi-pass membrane protein</topology>
    </subcellularLocation>
</comment>
<evidence type="ECO:0000256" key="2">
    <source>
        <dbReference type="ARBA" id="ARBA00022448"/>
    </source>
</evidence>
<name>A0A4R4VMN9_9PSEU</name>
<dbReference type="InterPro" id="IPR005829">
    <property type="entry name" value="Sugar_transporter_CS"/>
</dbReference>
<dbReference type="Proteomes" id="UP000295674">
    <property type="component" value="Unassembled WGS sequence"/>
</dbReference>
<feature type="transmembrane region" description="Helical" evidence="7">
    <location>
        <begin position="34"/>
        <end position="53"/>
    </location>
</feature>
<dbReference type="Pfam" id="PF07690">
    <property type="entry name" value="MFS_1"/>
    <property type="match status" value="1"/>
</dbReference>
<dbReference type="GO" id="GO:0022857">
    <property type="term" value="F:transmembrane transporter activity"/>
    <property type="evidence" value="ECO:0007669"/>
    <property type="project" value="InterPro"/>
</dbReference>
<evidence type="ECO:0000313" key="10">
    <source>
        <dbReference type="Proteomes" id="UP000295674"/>
    </source>
</evidence>
<evidence type="ECO:0000256" key="3">
    <source>
        <dbReference type="ARBA" id="ARBA00022475"/>
    </source>
</evidence>
<gene>
    <name evidence="9" type="ORF">E1181_12550</name>
</gene>
<dbReference type="RefSeq" id="WP_132674283.1">
    <property type="nucleotide sequence ID" value="NZ_SMKS01000017.1"/>
</dbReference>
<dbReference type="SUPFAM" id="SSF103473">
    <property type="entry name" value="MFS general substrate transporter"/>
    <property type="match status" value="1"/>
</dbReference>
<proteinExistence type="predicted"/>
<dbReference type="PROSITE" id="PS50850">
    <property type="entry name" value="MFS"/>
    <property type="match status" value="1"/>
</dbReference>
<feature type="transmembrane region" description="Helical" evidence="7">
    <location>
        <begin position="411"/>
        <end position="431"/>
    </location>
</feature>
<dbReference type="InterPro" id="IPR011701">
    <property type="entry name" value="MFS"/>
</dbReference>
<feature type="domain" description="Major facilitator superfamily (MFS) profile" evidence="8">
    <location>
        <begin position="22"/>
        <end position="436"/>
    </location>
</feature>
<organism evidence="9 10">
    <name type="scientific">Saccharopolyspora terrae</name>
    <dbReference type="NCBI Taxonomy" id="2530384"/>
    <lineage>
        <taxon>Bacteria</taxon>
        <taxon>Bacillati</taxon>
        <taxon>Actinomycetota</taxon>
        <taxon>Actinomycetes</taxon>
        <taxon>Pseudonocardiales</taxon>
        <taxon>Pseudonocardiaceae</taxon>
        <taxon>Saccharopolyspora</taxon>
    </lineage>
</organism>
<dbReference type="Gene3D" id="1.20.1250.20">
    <property type="entry name" value="MFS general substrate transporter like domains"/>
    <property type="match status" value="1"/>
</dbReference>
<dbReference type="PANTHER" id="PTHR43045">
    <property type="entry name" value="SHIKIMATE TRANSPORTER"/>
    <property type="match status" value="1"/>
</dbReference>
<dbReference type="InterPro" id="IPR036259">
    <property type="entry name" value="MFS_trans_sf"/>
</dbReference>
<dbReference type="AlphaFoldDB" id="A0A4R4VMN9"/>
<evidence type="ECO:0000313" key="9">
    <source>
        <dbReference type="EMBL" id="TDD06331.1"/>
    </source>
</evidence>
<keyword evidence="3" id="KW-1003">Cell membrane</keyword>
<feature type="transmembrane region" description="Helical" evidence="7">
    <location>
        <begin position="345"/>
        <end position="365"/>
    </location>
</feature>
<evidence type="ECO:0000256" key="7">
    <source>
        <dbReference type="SAM" id="Phobius"/>
    </source>
</evidence>
<dbReference type="PANTHER" id="PTHR43045:SF2">
    <property type="entry name" value="INNER MEMBRANE METABOLITE TRANSPORT PROTEIN YHJE"/>
    <property type="match status" value="1"/>
</dbReference>
<dbReference type="GO" id="GO:0005886">
    <property type="term" value="C:plasma membrane"/>
    <property type="evidence" value="ECO:0007669"/>
    <property type="project" value="UniProtKB-SubCell"/>
</dbReference>
<feature type="transmembrane region" description="Helical" evidence="7">
    <location>
        <begin position="290"/>
        <end position="311"/>
    </location>
</feature>
<sequence length="452" mass="46819">MSTELPTASGNGAAPRRPMGRIATASLVGTTIEFYDFLIYGTAAALVFGPLFFPSLGPAAATVAAIATFGVAFVFRPLGAIVFGHFGDRLGRKRTLVTTLLMMGGATFVIGLVPTASDIGVAAPIVLVVLRAVQGVALGGEWAGAALLPSEYAPPKQRGLYSMFPQLGPGFGVAMSSATFLVSALVVSPEAFANWGWRVPFLASAVLIALGLYVRLKIDETPAFSKAATRNESVTLPFADVLREQWRQVMLGGGMLSMTFGSFYIATVYLTGYAGRADGTGVLGLSQTTILVVDILASGVLSVGVIGSAIVSDRIGRRPVLLVGTTFGIVAGPLAFAIMQPGNAFSFFVAMMLLMLVLAIPYGPAAAYLPELFHTRYRYTGAGMSYNLAGILGGAMPLLVAAPLAAEFGGFGVAFFLSALGIISTGCVLAMKETHAVALDATTQTTPATETS</sequence>
<feature type="transmembrane region" description="Helical" evidence="7">
    <location>
        <begin position="169"/>
        <end position="189"/>
    </location>
</feature>
<evidence type="ECO:0000259" key="8">
    <source>
        <dbReference type="PROSITE" id="PS50850"/>
    </source>
</evidence>
<keyword evidence="6 7" id="KW-0472">Membrane</keyword>
<evidence type="ECO:0000256" key="1">
    <source>
        <dbReference type="ARBA" id="ARBA00004651"/>
    </source>
</evidence>
<dbReference type="PROSITE" id="PS00216">
    <property type="entry name" value="SUGAR_TRANSPORT_1"/>
    <property type="match status" value="1"/>
</dbReference>
<feature type="transmembrane region" description="Helical" evidence="7">
    <location>
        <begin position="386"/>
        <end position="405"/>
    </location>
</feature>
<dbReference type="CDD" id="cd17369">
    <property type="entry name" value="MFS_ShiA_like"/>
    <property type="match status" value="1"/>
</dbReference>
<feature type="transmembrane region" description="Helical" evidence="7">
    <location>
        <begin position="320"/>
        <end position="339"/>
    </location>
</feature>
<evidence type="ECO:0000256" key="6">
    <source>
        <dbReference type="ARBA" id="ARBA00023136"/>
    </source>
</evidence>
<feature type="transmembrane region" description="Helical" evidence="7">
    <location>
        <begin position="125"/>
        <end position="148"/>
    </location>
</feature>
<feature type="transmembrane region" description="Helical" evidence="7">
    <location>
        <begin position="59"/>
        <end position="83"/>
    </location>
</feature>
<keyword evidence="4 7" id="KW-0812">Transmembrane</keyword>
<feature type="transmembrane region" description="Helical" evidence="7">
    <location>
        <begin position="195"/>
        <end position="216"/>
    </location>
</feature>
<evidence type="ECO:0000256" key="4">
    <source>
        <dbReference type="ARBA" id="ARBA00022692"/>
    </source>
</evidence>
<evidence type="ECO:0000256" key="5">
    <source>
        <dbReference type="ARBA" id="ARBA00022989"/>
    </source>
</evidence>
<reference evidence="9 10" key="1">
    <citation type="submission" date="2019-03" db="EMBL/GenBank/DDBJ databases">
        <title>Draft genome sequences of novel Actinobacteria.</title>
        <authorList>
            <person name="Sahin N."/>
            <person name="Ay H."/>
            <person name="Saygin H."/>
        </authorList>
    </citation>
    <scope>NUCLEOTIDE SEQUENCE [LARGE SCALE GENOMIC DNA]</scope>
    <source>
        <strain evidence="9 10">16K309</strain>
    </source>
</reference>
<dbReference type="InterPro" id="IPR020846">
    <property type="entry name" value="MFS_dom"/>
</dbReference>
<keyword evidence="2" id="KW-0813">Transport</keyword>
<keyword evidence="10" id="KW-1185">Reference proteome</keyword>
<protein>
    <submittedName>
        <fullName evidence="9">MFS transporter</fullName>
    </submittedName>
</protein>
<accession>A0A4R4VMN9</accession>
<dbReference type="OrthoDB" id="8953821at2"/>